<dbReference type="AlphaFoldDB" id="A0AAD4LXG0"/>
<proteinExistence type="predicted"/>
<evidence type="ECO:0000313" key="2">
    <source>
        <dbReference type="Proteomes" id="UP001203297"/>
    </source>
</evidence>
<sequence length="52" mass="6034">MELRALDDSLAELVAYLVFHLQTYTSFLLHGDVWALGWRRARASNLNLRWGS</sequence>
<dbReference type="EMBL" id="WTXG01000094">
    <property type="protein sequence ID" value="KAI0293505.1"/>
    <property type="molecule type" value="Genomic_DNA"/>
</dbReference>
<name>A0AAD4LXG0_9AGAM</name>
<protein>
    <submittedName>
        <fullName evidence="1">Uncharacterized protein</fullName>
    </submittedName>
</protein>
<keyword evidence="2" id="KW-1185">Reference proteome</keyword>
<dbReference type="Proteomes" id="UP001203297">
    <property type="component" value="Unassembled WGS sequence"/>
</dbReference>
<organism evidence="1 2">
    <name type="scientific">Multifurca ochricompacta</name>
    <dbReference type="NCBI Taxonomy" id="376703"/>
    <lineage>
        <taxon>Eukaryota</taxon>
        <taxon>Fungi</taxon>
        <taxon>Dikarya</taxon>
        <taxon>Basidiomycota</taxon>
        <taxon>Agaricomycotina</taxon>
        <taxon>Agaricomycetes</taxon>
        <taxon>Russulales</taxon>
        <taxon>Russulaceae</taxon>
        <taxon>Multifurca</taxon>
    </lineage>
</organism>
<gene>
    <name evidence="1" type="ORF">B0F90DRAFT_1762471</name>
</gene>
<accession>A0AAD4LXG0</accession>
<comment type="caution">
    <text evidence="1">The sequence shown here is derived from an EMBL/GenBank/DDBJ whole genome shotgun (WGS) entry which is preliminary data.</text>
</comment>
<evidence type="ECO:0000313" key="1">
    <source>
        <dbReference type="EMBL" id="KAI0293505.1"/>
    </source>
</evidence>
<reference evidence="1" key="1">
    <citation type="journal article" date="2022" name="New Phytol.">
        <title>Evolutionary transition to the ectomycorrhizal habit in the genomes of a hyperdiverse lineage of mushroom-forming fungi.</title>
        <authorList>
            <person name="Looney B."/>
            <person name="Miyauchi S."/>
            <person name="Morin E."/>
            <person name="Drula E."/>
            <person name="Courty P.E."/>
            <person name="Kohler A."/>
            <person name="Kuo A."/>
            <person name="LaButti K."/>
            <person name="Pangilinan J."/>
            <person name="Lipzen A."/>
            <person name="Riley R."/>
            <person name="Andreopoulos W."/>
            <person name="He G."/>
            <person name="Johnson J."/>
            <person name="Nolan M."/>
            <person name="Tritt A."/>
            <person name="Barry K.W."/>
            <person name="Grigoriev I.V."/>
            <person name="Nagy L.G."/>
            <person name="Hibbett D."/>
            <person name="Henrissat B."/>
            <person name="Matheny P.B."/>
            <person name="Labbe J."/>
            <person name="Martin F.M."/>
        </authorList>
    </citation>
    <scope>NUCLEOTIDE SEQUENCE</scope>
    <source>
        <strain evidence="1">BPL690</strain>
    </source>
</reference>